<protein>
    <submittedName>
        <fullName evidence="2">Protein aardvark (Suppressor of amiB protein 16)</fullName>
    </submittedName>
</protein>
<dbReference type="Proteomes" id="UP001642464">
    <property type="component" value="Unassembled WGS sequence"/>
</dbReference>
<evidence type="ECO:0000313" key="3">
    <source>
        <dbReference type="Proteomes" id="UP001642464"/>
    </source>
</evidence>
<sequence>ADNQLQIGELEGCEHAIEVLSLHKEPKVQAFGCALLQSVACNNPEMRTRIGEIGGVEAIVQAMQANPKAANVLAFGASALQSLATSNQDNVRRCHKLKVVDLVADAMEAHPFSVKLREFGEMLTNTIEG</sequence>
<dbReference type="InterPro" id="IPR000225">
    <property type="entry name" value="Armadillo"/>
</dbReference>
<dbReference type="InterPro" id="IPR016024">
    <property type="entry name" value="ARM-type_fold"/>
</dbReference>
<feature type="repeat" description="ARM" evidence="1">
    <location>
        <begin position="54"/>
        <end position="90"/>
    </location>
</feature>
<feature type="non-terminal residue" evidence="2">
    <location>
        <position position="1"/>
    </location>
</feature>
<name>A0ABP0MSD5_9DINO</name>
<comment type="caution">
    <text evidence="2">The sequence shown here is derived from an EMBL/GenBank/DDBJ whole genome shotgun (WGS) entry which is preliminary data.</text>
</comment>
<dbReference type="SUPFAM" id="SSF48371">
    <property type="entry name" value="ARM repeat"/>
    <property type="match status" value="1"/>
</dbReference>
<evidence type="ECO:0000256" key="1">
    <source>
        <dbReference type="PROSITE-ProRule" id="PRU00259"/>
    </source>
</evidence>
<accession>A0ABP0MSD5</accession>
<dbReference type="Gene3D" id="1.25.10.10">
    <property type="entry name" value="Leucine-rich Repeat Variant"/>
    <property type="match status" value="1"/>
</dbReference>
<evidence type="ECO:0000313" key="2">
    <source>
        <dbReference type="EMBL" id="CAK9054231.1"/>
    </source>
</evidence>
<gene>
    <name evidence="2" type="ORF">SCF082_LOCUS29464</name>
</gene>
<keyword evidence="3" id="KW-1185">Reference proteome</keyword>
<proteinExistence type="predicted"/>
<dbReference type="PROSITE" id="PS50176">
    <property type="entry name" value="ARM_REPEAT"/>
    <property type="match status" value="1"/>
</dbReference>
<dbReference type="EMBL" id="CAXAMM010023803">
    <property type="protein sequence ID" value="CAK9054231.1"/>
    <property type="molecule type" value="Genomic_DNA"/>
</dbReference>
<reference evidence="2 3" key="1">
    <citation type="submission" date="2024-02" db="EMBL/GenBank/DDBJ databases">
        <authorList>
            <person name="Chen Y."/>
            <person name="Shah S."/>
            <person name="Dougan E. K."/>
            <person name="Thang M."/>
            <person name="Chan C."/>
        </authorList>
    </citation>
    <scope>NUCLEOTIDE SEQUENCE [LARGE SCALE GENOMIC DNA]</scope>
</reference>
<organism evidence="2 3">
    <name type="scientific">Durusdinium trenchii</name>
    <dbReference type="NCBI Taxonomy" id="1381693"/>
    <lineage>
        <taxon>Eukaryota</taxon>
        <taxon>Sar</taxon>
        <taxon>Alveolata</taxon>
        <taxon>Dinophyceae</taxon>
        <taxon>Suessiales</taxon>
        <taxon>Symbiodiniaceae</taxon>
        <taxon>Durusdinium</taxon>
    </lineage>
</organism>
<dbReference type="InterPro" id="IPR011989">
    <property type="entry name" value="ARM-like"/>
</dbReference>